<proteinExistence type="predicted"/>
<dbReference type="EMBL" id="DS017013">
    <property type="protein sequence ID" value="KMU89477.1"/>
    <property type="molecule type" value="Genomic_DNA"/>
</dbReference>
<dbReference type="STRING" id="396776.A0A0J8RXF2"/>
<dbReference type="AlphaFoldDB" id="A0A0J8RXF2"/>
<reference evidence="4" key="1">
    <citation type="journal article" date="2010" name="Genome Res.">
        <title>Population genomic sequencing of Coccidioides fungi reveals recent hybridization and transposon control.</title>
        <authorList>
            <person name="Neafsey D.E."/>
            <person name="Barker B.M."/>
            <person name="Sharpton T.J."/>
            <person name="Stajich J.E."/>
            <person name="Park D.J."/>
            <person name="Whiston E."/>
            <person name="Hung C.-Y."/>
            <person name="McMahan C."/>
            <person name="White J."/>
            <person name="Sykes S."/>
            <person name="Heiman D."/>
            <person name="Young S."/>
            <person name="Zeng Q."/>
            <person name="Abouelleil A."/>
            <person name="Aftuck L."/>
            <person name="Bessette D."/>
            <person name="Brown A."/>
            <person name="FitzGerald M."/>
            <person name="Lui A."/>
            <person name="Macdonald J.P."/>
            <person name="Priest M."/>
            <person name="Orbach M.J."/>
            <person name="Galgiani J.N."/>
            <person name="Kirkland T.N."/>
            <person name="Cole G.T."/>
            <person name="Birren B.W."/>
            <person name="Henn M.R."/>
            <person name="Taylor J.W."/>
            <person name="Rounsley S.D."/>
        </authorList>
    </citation>
    <scope>NUCLEOTIDE SEQUENCE [LARGE SCALE GENOMIC DNA]</scope>
    <source>
        <strain evidence="4">H538.4</strain>
    </source>
</reference>
<dbReference type="GO" id="GO:0046872">
    <property type="term" value="F:metal ion binding"/>
    <property type="evidence" value="ECO:0007669"/>
    <property type="project" value="UniProtKB-KW"/>
</dbReference>
<name>A0A0J8RXF2_COCIT</name>
<feature type="domain" description="HMA" evidence="2">
    <location>
        <begin position="161"/>
        <end position="227"/>
    </location>
</feature>
<dbReference type="PROSITE" id="PS01047">
    <property type="entry name" value="HMA_1"/>
    <property type="match status" value="1"/>
</dbReference>
<protein>
    <submittedName>
        <fullName evidence="3">Copper-transporting ATPase 2</fullName>
    </submittedName>
</protein>
<feature type="domain" description="HMA" evidence="2">
    <location>
        <begin position="79"/>
        <end position="145"/>
    </location>
</feature>
<dbReference type="InterPro" id="IPR036163">
    <property type="entry name" value="HMA_dom_sf"/>
</dbReference>
<evidence type="ECO:0000259" key="2">
    <source>
        <dbReference type="PROSITE" id="PS50846"/>
    </source>
</evidence>
<evidence type="ECO:0000313" key="4">
    <source>
        <dbReference type="Proteomes" id="UP000054563"/>
    </source>
</evidence>
<dbReference type="Proteomes" id="UP000054563">
    <property type="component" value="Unassembled WGS sequence"/>
</dbReference>
<dbReference type="FunFam" id="3.30.70.100:FF:000001">
    <property type="entry name" value="ATPase copper transporting beta"/>
    <property type="match status" value="2"/>
</dbReference>
<dbReference type="PRINTS" id="PR00942">
    <property type="entry name" value="CUATPASEI"/>
</dbReference>
<evidence type="ECO:0000313" key="3">
    <source>
        <dbReference type="EMBL" id="KMU89477.1"/>
    </source>
</evidence>
<dbReference type="Gene3D" id="3.30.70.100">
    <property type="match status" value="3"/>
</dbReference>
<dbReference type="CDD" id="cd00371">
    <property type="entry name" value="HMA"/>
    <property type="match status" value="3"/>
</dbReference>
<accession>A0A0J8RXF2</accession>
<evidence type="ECO:0000256" key="1">
    <source>
        <dbReference type="ARBA" id="ARBA00022723"/>
    </source>
</evidence>
<dbReference type="VEuPathDB" id="FungiDB:CIHG_07284"/>
<dbReference type="InterPro" id="IPR017969">
    <property type="entry name" value="Heavy-metal-associated_CS"/>
</dbReference>
<dbReference type="PANTHER" id="PTHR46594:SF4">
    <property type="entry name" value="P-TYPE CATION-TRANSPORTING ATPASE"/>
    <property type="match status" value="1"/>
</dbReference>
<keyword evidence="1" id="KW-0479">Metal-binding</keyword>
<dbReference type="InterPro" id="IPR006121">
    <property type="entry name" value="HMA_dom"/>
</dbReference>
<gene>
    <name evidence="3" type="ORF">CIHG_07284</name>
</gene>
<dbReference type="PROSITE" id="PS50846">
    <property type="entry name" value="HMA_2"/>
    <property type="match status" value="2"/>
</dbReference>
<sequence>MPSNTSILESQLRTTLLTVKGMTCSSCTSAIESGLTGIAEIIEDRGFEATVANLESPSATIGISTTSNEPSSKDQSAQINTTIAIEGMTCGACTSAVENALKDQPGLLSFNISLLAERGVVLHEPSVLPASKVVELIEDAGFDARVLSSEVNSSFLNRTSASLNFSIYGLTDAASATSLETRLRNTTGVLAADVKLSNSRATIAYQPSRIGIRALVEIVESGGYNALLAESEDNDAQLESLAKTKEIQEWRKAFWVSFSFAGPEC</sequence>
<dbReference type="PANTHER" id="PTHR46594">
    <property type="entry name" value="P-TYPE CATION-TRANSPORTING ATPASE"/>
    <property type="match status" value="1"/>
</dbReference>
<dbReference type="Pfam" id="PF00403">
    <property type="entry name" value="HMA"/>
    <property type="match status" value="2"/>
</dbReference>
<organism evidence="3 4">
    <name type="scientific">Coccidioides immitis H538.4</name>
    <dbReference type="NCBI Taxonomy" id="396776"/>
    <lineage>
        <taxon>Eukaryota</taxon>
        <taxon>Fungi</taxon>
        <taxon>Dikarya</taxon>
        <taxon>Ascomycota</taxon>
        <taxon>Pezizomycotina</taxon>
        <taxon>Eurotiomycetes</taxon>
        <taxon>Eurotiomycetidae</taxon>
        <taxon>Onygenales</taxon>
        <taxon>Onygenaceae</taxon>
        <taxon>Coccidioides</taxon>
    </lineage>
</organism>
<dbReference type="SUPFAM" id="SSF55008">
    <property type="entry name" value="HMA, heavy metal-associated domain"/>
    <property type="match status" value="3"/>
</dbReference>